<dbReference type="EMBL" id="JAULSU010000006">
    <property type="protein sequence ID" value="KAK0614086.1"/>
    <property type="molecule type" value="Genomic_DNA"/>
</dbReference>
<keyword evidence="2" id="KW-1185">Reference proteome</keyword>
<protein>
    <recommendedName>
        <fullName evidence="3">HNH nuclease domain-containing protein</fullName>
    </recommendedName>
</protein>
<gene>
    <name evidence="1" type="ORF">B0T14DRAFT_592316</name>
</gene>
<comment type="caution">
    <text evidence="1">The sequence shown here is derived from an EMBL/GenBank/DDBJ whole genome shotgun (WGS) entry which is preliminary data.</text>
</comment>
<accession>A0AA39WEU4</accession>
<sequence>MAAPPHGISSTLPPLPVDDMELRIEYINRLEQHWRANFEYLAKQDVSRYRRFYDVQFAALYLMDLQQLQTLATGQHLSLMVDYFLQQLECLPALDDHRCILTKQRFPEARHIVSHAFNNAERSRASLDKLLPQVLPFFFLENLMQLSSDVRHVFSSSVGASDRKWNMISLNPTMHDWWRRGCFGLKWLGPAASASTEPNHIQTIRLQFQ</sequence>
<dbReference type="AlphaFoldDB" id="A0AA39WEU4"/>
<proteinExistence type="predicted"/>
<evidence type="ECO:0008006" key="3">
    <source>
        <dbReference type="Google" id="ProtNLM"/>
    </source>
</evidence>
<reference evidence="1" key="1">
    <citation type="submission" date="2023-06" db="EMBL/GenBank/DDBJ databases">
        <title>Genome-scale phylogeny and comparative genomics of the fungal order Sordariales.</title>
        <authorList>
            <consortium name="Lawrence Berkeley National Laboratory"/>
            <person name="Hensen N."/>
            <person name="Bonometti L."/>
            <person name="Westerberg I."/>
            <person name="Brannstrom I.O."/>
            <person name="Guillou S."/>
            <person name="Cros-Aarteil S."/>
            <person name="Calhoun S."/>
            <person name="Haridas S."/>
            <person name="Kuo A."/>
            <person name="Mondo S."/>
            <person name="Pangilinan J."/>
            <person name="Riley R."/>
            <person name="Labutti K."/>
            <person name="Andreopoulos B."/>
            <person name="Lipzen A."/>
            <person name="Chen C."/>
            <person name="Yanf M."/>
            <person name="Daum C."/>
            <person name="Ng V."/>
            <person name="Clum A."/>
            <person name="Steindorff A."/>
            <person name="Ohm R."/>
            <person name="Martin F."/>
            <person name="Silar P."/>
            <person name="Natvig D."/>
            <person name="Lalanne C."/>
            <person name="Gautier V."/>
            <person name="Ament-Velasquez S.L."/>
            <person name="Kruys A."/>
            <person name="Hutchinson M.I."/>
            <person name="Powell A.J."/>
            <person name="Barry K."/>
            <person name="Miller A.N."/>
            <person name="Grigoriev I.V."/>
            <person name="Debuchy R."/>
            <person name="Gladieux P."/>
            <person name="Thoren M.H."/>
            <person name="Johannesson H."/>
        </authorList>
    </citation>
    <scope>NUCLEOTIDE SEQUENCE</scope>
    <source>
        <strain evidence="1">CBS 606.72</strain>
    </source>
</reference>
<evidence type="ECO:0000313" key="2">
    <source>
        <dbReference type="Proteomes" id="UP001175000"/>
    </source>
</evidence>
<name>A0AA39WEU4_9PEZI</name>
<dbReference type="Proteomes" id="UP001175000">
    <property type="component" value="Unassembled WGS sequence"/>
</dbReference>
<organism evidence="1 2">
    <name type="scientific">Immersiella caudata</name>
    <dbReference type="NCBI Taxonomy" id="314043"/>
    <lineage>
        <taxon>Eukaryota</taxon>
        <taxon>Fungi</taxon>
        <taxon>Dikarya</taxon>
        <taxon>Ascomycota</taxon>
        <taxon>Pezizomycotina</taxon>
        <taxon>Sordariomycetes</taxon>
        <taxon>Sordariomycetidae</taxon>
        <taxon>Sordariales</taxon>
        <taxon>Lasiosphaeriaceae</taxon>
        <taxon>Immersiella</taxon>
    </lineage>
</organism>
<evidence type="ECO:0000313" key="1">
    <source>
        <dbReference type="EMBL" id="KAK0614086.1"/>
    </source>
</evidence>